<evidence type="ECO:0000313" key="16">
    <source>
        <dbReference type="EMBL" id="GLS23026.1"/>
    </source>
</evidence>
<evidence type="ECO:0000256" key="5">
    <source>
        <dbReference type="ARBA" id="ARBA00022723"/>
    </source>
</evidence>
<keyword evidence="10" id="KW-0560">Oxidoreductase</keyword>
<feature type="transmembrane region" description="Helical" evidence="14">
    <location>
        <begin position="82"/>
        <end position="101"/>
    </location>
</feature>
<evidence type="ECO:0000256" key="7">
    <source>
        <dbReference type="ARBA" id="ARBA00022832"/>
    </source>
</evidence>
<evidence type="ECO:0000256" key="8">
    <source>
        <dbReference type="ARBA" id="ARBA00022833"/>
    </source>
</evidence>
<keyword evidence="9 14" id="KW-1133">Transmembrane helix</keyword>
<evidence type="ECO:0000256" key="14">
    <source>
        <dbReference type="SAM" id="Phobius"/>
    </source>
</evidence>
<keyword evidence="12 14" id="KW-0472">Membrane</keyword>
<sequence>MHLGRFLYFGDFVLCPLVAFGLLIATLIQRDATALGLWLAAFVFGCMVWTLVEYIIHRWVYHAVPVFDKLHDAHHQEPRGMIGAPSFLSVGLFFLVFYLPFYFVSHAFAGGFFSGILGGYLAYMLVHHASHHWAPKPGSLLYRLRVNHMVHHYRGDEGNYGVVTSFWDHVFATYVEPQRRRA</sequence>
<keyword evidence="3" id="KW-0444">Lipid biosynthesis</keyword>
<organism evidence="16 17">
    <name type="scientific">Labrys miyagiensis</name>
    <dbReference type="NCBI Taxonomy" id="346912"/>
    <lineage>
        <taxon>Bacteria</taxon>
        <taxon>Pseudomonadati</taxon>
        <taxon>Pseudomonadota</taxon>
        <taxon>Alphaproteobacteria</taxon>
        <taxon>Hyphomicrobiales</taxon>
        <taxon>Xanthobacteraceae</taxon>
        <taxon>Labrys</taxon>
    </lineage>
</organism>
<feature type="transmembrane region" description="Helical" evidence="14">
    <location>
        <begin position="7"/>
        <end position="29"/>
    </location>
</feature>
<gene>
    <name evidence="16" type="ORF">GCM10007874_60460</name>
</gene>
<reference evidence="17" key="1">
    <citation type="journal article" date="2019" name="Int. J. Syst. Evol. Microbiol.">
        <title>The Global Catalogue of Microorganisms (GCM) 10K type strain sequencing project: providing services to taxonomists for standard genome sequencing and annotation.</title>
        <authorList>
            <consortium name="The Broad Institute Genomics Platform"/>
            <consortium name="The Broad Institute Genome Sequencing Center for Infectious Disease"/>
            <person name="Wu L."/>
            <person name="Ma J."/>
        </authorList>
    </citation>
    <scope>NUCLEOTIDE SEQUENCE [LARGE SCALE GENOMIC DNA]</scope>
    <source>
        <strain evidence="17">NBRC 101365</strain>
    </source>
</reference>
<evidence type="ECO:0000256" key="2">
    <source>
        <dbReference type="ARBA" id="ARBA00004477"/>
    </source>
</evidence>
<evidence type="ECO:0000256" key="11">
    <source>
        <dbReference type="ARBA" id="ARBA00023098"/>
    </source>
</evidence>
<evidence type="ECO:0000313" key="17">
    <source>
        <dbReference type="Proteomes" id="UP001156882"/>
    </source>
</evidence>
<keyword evidence="4 14" id="KW-0812">Transmembrane</keyword>
<name>A0ABQ6CRM5_9HYPH</name>
<feature type="transmembrane region" description="Helical" evidence="14">
    <location>
        <begin position="107"/>
        <end position="126"/>
    </location>
</feature>
<keyword evidence="6" id="KW-0256">Endoplasmic reticulum</keyword>
<dbReference type="Pfam" id="PF04116">
    <property type="entry name" value="FA_hydroxylase"/>
    <property type="match status" value="1"/>
</dbReference>
<keyword evidence="17" id="KW-1185">Reference proteome</keyword>
<evidence type="ECO:0000256" key="9">
    <source>
        <dbReference type="ARBA" id="ARBA00022989"/>
    </source>
</evidence>
<protein>
    <submittedName>
        <fullName evidence="16">Fatty acid hydroxylase</fullName>
    </submittedName>
</protein>
<evidence type="ECO:0000256" key="3">
    <source>
        <dbReference type="ARBA" id="ARBA00022516"/>
    </source>
</evidence>
<comment type="subcellular location">
    <subcellularLocation>
        <location evidence="2">Endoplasmic reticulum membrane</location>
        <topology evidence="2">Multi-pass membrane protein</topology>
    </subcellularLocation>
</comment>
<keyword evidence="13" id="KW-0275">Fatty acid biosynthesis</keyword>
<dbReference type="InterPro" id="IPR014430">
    <property type="entry name" value="Scs7"/>
</dbReference>
<comment type="cofactor">
    <cofactor evidence="1">
        <name>Zn(2+)</name>
        <dbReference type="ChEBI" id="CHEBI:29105"/>
    </cofactor>
</comment>
<dbReference type="PANTHER" id="PTHR12863:SF1">
    <property type="entry name" value="FATTY ACID 2-HYDROXYLASE"/>
    <property type="match status" value="1"/>
</dbReference>
<keyword evidence="8" id="KW-0862">Zinc</keyword>
<evidence type="ECO:0000256" key="1">
    <source>
        <dbReference type="ARBA" id="ARBA00001947"/>
    </source>
</evidence>
<dbReference type="Proteomes" id="UP001156882">
    <property type="component" value="Unassembled WGS sequence"/>
</dbReference>
<dbReference type="InterPro" id="IPR006694">
    <property type="entry name" value="Fatty_acid_hydroxylase"/>
</dbReference>
<feature type="domain" description="Fatty acid hydroxylase" evidence="15">
    <location>
        <begin position="42"/>
        <end position="173"/>
    </location>
</feature>
<evidence type="ECO:0000256" key="13">
    <source>
        <dbReference type="ARBA" id="ARBA00023160"/>
    </source>
</evidence>
<accession>A0ABQ6CRM5</accession>
<comment type="caution">
    <text evidence="16">The sequence shown here is derived from an EMBL/GenBank/DDBJ whole genome shotgun (WGS) entry which is preliminary data.</text>
</comment>
<evidence type="ECO:0000256" key="10">
    <source>
        <dbReference type="ARBA" id="ARBA00023002"/>
    </source>
</evidence>
<keyword evidence="11" id="KW-0443">Lipid metabolism</keyword>
<dbReference type="PANTHER" id="PTHR12863">
    <property type="entry name" value="FATTY ACID HYDROXYLASE"/>
    <property type="match status" value="1"/>
</dbReference>
<feature type="transmembrane region" description="Helical" evidence="14">
    <location>
        <begin position="35"/>
        <end position="61"/>
    </location>
</feature>
<evidence type="ECO:0000259" key="15">
    <source>
        <dbReference type="Pfam" id="PF04116"/>
    </source>
</evidence>
<keyword evidence="7" id="KW-0276">Fatty acid metabolism</keyword>
<evidence type="ECO:0000256" key="4">
    <source>
        <dbReference type="ARBA" id="ARBA00022692"/>
    </source>
</evidence>
<evidence type="ECO:0000256" key="6">
    <source>
        <dbReference type="ARBA" id="ARBA00022824"/>
    </source>
</evidence>
<dbReference type="EMBL" id="BSPC01000069">
    <property type="protein sequence ID" value="GLS23026.1"/>
    <property type="molecule type" value="Genomic_DNA"/>
</dbReference>
<evidence type="ECO:0000256" key="12">
    <source>
        <dbReference type="ARBA" id="ARBA00023136"/>
    </source>
</evidence>
<proteinExistence type="predicted"/>
<keyword evidence="5" id="KW-0479">Metal-binding</keyword>